<dbReference type="RefSeq" id="WP_157989933.1">
    <property type="nucleotide sequence ID" value="NZ_LR217720.1"/>
</dbReference>
<dbReference type="PANTHER" id="PTHR43448:SF2">
    <property type="entry name" value="PROTOHEME IX FARNESYLTRANSFERASE, MITOCHONDRIAL"/>
    <property type="match status" value="1"/>
</dbReference>
<keyword evidence="7 9" id="KW-0472">Membrane</keyword>
<dbReference type="EC" id="2.5.1.141" evidence="9"/>
<evidence type="ECO:0000256" key="2">
    <source>
        <dbReference type="ARBA" id="ARBA00022475"/>
    </source>
</evidence>
<dbReference type="HAMAP" id="MF_00154">
    <property type="entry name" value="CyoE_CtaB"/>
    <property type="match status" value="1"/>
</dbReference>
<evidence type="ECO:0000256" key="9">
    <source>
        <dbReference type="HAMAP-Rule" id="MF_00154"/>
    </source>
</evidence>
<feature type="transmembrane region" description="Helical" evidence="9">
    <location>
        <begin position="107"/>
        <end position="126"/>
    </location>
</feature>
<keyword evidence="5 9" id="KW-1133">Transmembrane helix</keyword>
<keyword evidence="6 9" id="KW-0350">Heme biosynthesis</keyword>
<comment type="pathway">
    <text evidence="9">Porphyrin-containing compound metabolism; heme O biosynthesis; heme O from protoheme: step 1/1.</text>
</comment>
<feature type="transmembrane region" description="Helical" evidence="9">
    <location>
        <begin position="79"/>
        <end position="101"/>
    </location>
</feature>
<dbReference type="OrthoDB" id="9814417at2"/>
<dbReference type="CDD" id="cd13957">
    <property type="entry name" value="PT_UbiA_Cox10"/>
    <property type="match status" value="1"/>
</dbReference>
<comment type="catalytic activity">
    <reaction evidence="8 9">
        <text>heme b + (2E,6E)-farnesyl diphosphate + H2O = Fe(II)-heme o + diphosphate</text>
        <dbReference type="Rhea" id="RHEA:28070"/>
        <dbReference type="ChEBI" id="CHEBI:15377"/>
        <dbReference type="ChEBI" id="CHEBI:33019"/>
        <dbReference type="ChEBI" id="CHEBI:60344"/>
        <dbReference type="ChEBI" id="CHEBI:60530"/>
        <dbReference type="ChEBI" id="CHEBI:175763"/>
        <dbReference type="EC" id="2.5.1.141"/>
    </reaction>
</comment>
<feature type="transmembrane region" description="Helical" evidence="9">
    <location>
        <begin position="208"/>
        <end position="226"/>
    </location>
</feature>
<evidence type="ECO:0000313" key="11">
    <source>
        <dbReference type="Proteomes" id="UP000294418"/>
    </source>
</evidence>
<dbReference type="GO" id="GO:0005886">
    <property type="term" value="C:plasma membrane"/>
    <property type="evidence" value="ECO:0007669"/>
    <property type="project" value="UniProtKB-SubCell"/>
</dbReference>
<evidence type="ECO:0000256" key="6">
    <source>
        <dbReference type="ARBA" id="ARBA00023133"/>
    </source>
</evidence>
<keyword evidence="4 9" id="KW-0812">Transmembrane</keyword>
<evidence type="ECO:0000256" key="5">
    <source>
        <dbReference type="ARBA" id="ARBA00022989"/>
    </source>
</evidence>
<dbReference type="InterPro" id="IPR006369">
    <property type="entry name" value="Protohaem_IX_farnesylTrfase"/>
</dbReference>
<gene>
    <name evidence="9 10" type="primary">cyoE</name>
    <name evidence="10" type="ORF">ERCILAFE3058_563</name>
</gene>
<comment type="subcellular location">
    <subcellularLocation>
        <location evidence="1 9">Cell membrane</location>
        <topology evidence="1 9">Multi-pass membrane protein</topology>
    </subcellularLocation>
</comment>
<dbReference type="NCBIfam" id="NF003348">
    <property type="entry name" value="PRK04375.1-1"/>
    <property type="match status" value="1"/>
</dbReference>
<feature type="transmembrane region" description="Helical" evidence="9">
    <location>
        <begin position="263"/>
        <end position="280"/>
    </location>
</feature>
<comment type="similarity">
    <text evidence="9">Belongs to the UbiA prenyltransferase family. Protoheme IX farnesyltransferase subfamily.</text>
</comment>
<dbReference type="InterPro" id="IPR044878">
    <property type="entry name" value="UbiA_sf"/>
</dbReference>
<dbReference type="Gene3D" id="1.10.357.140">
    <property type="entry name" value="UbiA prenyltransferase"/>
    <property type="match status" value="1"/>
</dbReference>
<dbReference type="PANTHER" id="PTHR43448">
    <property type="entry name" value="PROTOHEME IX FARNESYLTRANSFERASE, MITOCHONDRIAL"/>
    <property type="match status" value="1"/>
</dbReference>
<keyword evidence="2 9" id="KW-1003">Cell membrane</keyword>
<evidence type="ECO:0000256" key="1">
    <source>
        <dbReference type="ARBA" id="ARBA00004651"/>
    </source>
</evidence>
<protein>
    <recommendedName>
        <fullName evidence="9">Protoheme IX farnesyltransferase</fullName>
        <ecNumber evidence="9">2.5.1.141</ecNumber>
    </recommendedName>
    <alternativeName>
        <fullName evidence="9">Heme B farnesyltransferase</fullName>
    </alternativeName>
    <alternativeName>
        <fullName evidence="9">Heme O synthase</fullName>
    </alternativeName>
</protein>
<dbReference type="Proteomes" id="UP000294418">
    <property type="component" value="Chromosome"/>
</dbReference>
<evidence type="ECO:0000256" key="4">
    <source>
        <dbReference type="ARBA" id="ARBA00022692"/>
    </source>
</evidence>
<comment type="function">
    <text evidence="9">Converts heme B (protoheme IX) to heme O by substitution of the vinyl group on carbon 2 of heme B porphyrin ring with a hydroxyethyl farnesyl side group.</text>
</comment>
<accession>A0A451DDF5</accession>
<dbReference type="AlphaFoldDB" id="A0A451DDF5"/>
<feature type="transmembrane region" description="Helical" evidence="9">
    <location>
        <begin position="159"/>
        <end position="182"/>
    </location>
</feature>
<feature type="transmembrane region" description="Helical" evidence="9">
    <location>
        <begin position="12"/>
        <end position="29"/>
    </location>
</feature>
<dbReference type="Pfam" id="PF01040">
    <property type="entry name" value="UbiA"/>
    <property type="match status" value="1"/>
</dbReference>
<dbReference type="FunFam" id="1.10.357.140:FF:000001">
    <property type="entry name" value="Protoheme IX farnesyltransferase"/>
    <property type="match status" value="1"/>
</dbReference>
<feature type="transmembrane region" description="Helical" evidence="9">
    <location>
        <begin position="35"/>
        <end position="58"/>
    </location>
</feature>
<dbReference type="InterPro" id="IPR000537">
    <property type="entry name" value="UbiA_prenyltransferase"/>
</dbReference>
<dbReference type="NCBIfam" id="TIGR01473">
    <property type="entry name" value="cyoE_ctaB"/>
    <property type="match status" value="1"/>
</dbReference>
<dbReference type="UniPathway" id="UPA00834">
    <property type="reaction ID" value="UER00712"/>
</dbReference>
<feature type="transmembrane region" description="Helical" evidence="9">
    <location>
        <begin position="232"/>
        <end position="251"/>
    </location>
</feature>
<evidence type="ECO:0000313" key="10">
    <source>
        <dbReference type="EMBL" id="VFP84474.1"/>
    </source>
</evidence>
<dbReference type="GO" id="GO:0008495">
    <property type="term" value="F:protoheme IX farnesyltransferase activity"/>
    <property type="evidence" value="ECO:0007669"/>
    <property type="project" value="UniProtKB-UniRule"/>
</dbReference>
<dbReference type="EMBL" id="LR217720">
    <property type="protein sequence ID" value="VFP84474.1"/>
    <property type="molecule type" value="Genomic_DNA"/>
</dbReference>
<sequence>MIKLYIQATKPGIIFGNLISVIGGFLLASQGHIHYSLLLSTVTGMAFVIASSCVYNNYIDRDIDKKTERTKNRVLAKGLISSQCGLLYATILGFIGVITLYVGVNVLAMLIAIIGFIIYVGVYSLYMKRHSIYGTLIGSLSGATPPIIGYVAVSGHLEPINLILLIIFSLWQIPHSYSIAIFRLQDYKKTCIPILPVVRGVLTTKHRIIFYIIAFIFATLLLTMYGYTGYKYLVIVSAVNILWLCIALSGYHTKNNDIWARKVFLFSIIAITTISVMISIDGTRDHQKTIFYLNDKMLHNKN</sequence>
<keyword evidence="3 9" id="KW-0808">Transferase</keyword>
<proteinExistence type="inferred from homology"/>
<name>A0A451DDF5_9GAMM</name>
<feature type="transmembrane region" description="Helical" evidence="9">
    <location>
        <begin position="133"/>
        <end position="153"/>
    </location>
</feature>
<evidence type="ECO:0000256" key="7">
    <source>
        <dbReference type="ARBA" id="ARBA00023136"/>
    </source>
</evidence>
<dbReference type="GO" id="GO:0048034">
    <property type="term" value="P:heme O biosynthetic process"/>
    <property type="evidence" value="ECO:0007669"/>
    <property type="project" value="UniProtKB-UniRule"/>
</dbReference>
<reference evidence="10 11" key="1">
    <citation type="submission" date="2019-02" db="EMBL/GenBank/DDBJ databases">
        <authorList>
            <person name="Manzano-Marin A."/>
            <person name="Manzano-Marin A."/>
        </authorList>
    </citation>
    <scope>NUCLEOTIDE SEQUENCE [LARGE SCALE GENOMIC DNA]</scope>
    <source>
        <strain evidence="10 11">ErCilaricifoliae</strain>
    </source>
</reference>
<evidence type="ECO:0000256" key="3">
    <source>
        <dbReference type="ARBA" id="ARBA00022679"/>
    </source>
</evidence>
<comment type="miscellaneous">
    <text evidence="9">Carbon 2 of the heme B porphyrin ring is defined according to the Fischer nomenclature.</text>
</comment>
<organism evidence="10 11">
    <name type="scientific">Candidatus Erwinia haradaeae</name>
    <dbReference type="NCBI Taxonomy" id="1922217"/>
    <lineage>
        <taxon>Bacteria</taxon>
        <taxon>Pseudomonadati</taxon>
        <taxon>Pseudomonadota</taxon>
        <taxon>Gammaproteobacteria</taxon>
        <taxon>Enterobacterales</taxon>
        <taxon>Erwiniaceae</taxon>
        <taxon>Erwinia</taxon>
    </lineage>
</organism>
<evidence type="ECO:0000256" key="8">
    <source>
        <dbReference type="ARBA" id="ARBA00047690"/>
    </source>
</evidence>